<dbReference type="GO" id="GO:0009279">
    <property type="term" value="C:cell outer membrane"/>
    <property type="evidence" value="ECO:0007669"/>
    <property type="project" value="TreeGrafter"/>
</dbReference>
<proteinExistence type="predicted"/>
<organism evidence="2">
    <name type="scientific">mine drainage metagenome</name>
    <dbReference type="NCBI Taxonomy" id="410659"/>
    <lineage>
        <taxon>unclassified sequences</taxon>
        <taxon>metagenomes</taxon>
        <taxon>ecological metagenomes</taxon>
    </lineage>
</organism>
<name>A0A1J5P5F0_9ZZZZ</name>
<evidence type="ECO:0000313" key="2">
    <source>
        <dbReference type="EMBL" id="OIQ66761.1"/>
    </source>
</evidence>
<dbReference type="PANTHER" id="PTHR30189">
    <property type="entry name" value="LPS-ASSEMBLY PROTEIN"/>
    <property type="match status" value="1"/>
</dbReference>
<dbReference type="InterPro" id="IPR050218">
    <property type="entry name" value="LptD"/>
</dbReference>
<dbReference type="GO" id="GO:0061024">
    <property type="term" value="P:membrane organization"/>
    <property type="evidence" value="ECO:0007669"/>
    <property type="project" value="InterPro"/>
</dbReference>
<sequence length="325" mass="36566">MQLHASQYQFDAPLANGQSQASRLVPTLSIDSGLEFERETRFFGRQLRQTLEPRAFYVNTPLRDQNLLPIYDSGTNDFNLTSIYSENAFVGNDRISDSNLLTLGVTSRLLEPDSGAELARFGLAQRLRFRDQTVTLLPTDPPVVDRISDILLGGSINWDRRWSFDGTVQFNAGSERSMRTTLLTRYSPGSYRTVSAAYRFQRDLSEQLDVGWQWPLSALPGGSGAAPDEARWYSVGRMNYSMNESKMVDSVLGFEYDAGCWLGRVVLERLQTSMVSATQRIMFELEFVGFSRLGVNPLQSLKANIPGYQSLHESSSTPSRFSNFD</sequence>
<comment type="caution">
    <text evidence="2">The sequence shown here is derived from an EMBL/GenBank/DDBJ whole genome shotgun (WGS) entry which is preliminary data.</text>
</comment>
<dbReference type="PANTHER" id="PTHR30189:SF1">
    <property type="entry name" value="LPS-ASSEMBLY PROTEIN LPTD"/>
    <property type="match status" value="1"/>
</dbReference>
<gene>
    <name evidence="2" type="primary">lptD_16</name>
    <name evidence="2" type="ORF">GALL_516670</name>
</gene>
<reference evidence="2" key="1">
    <citation type="submission" date="2016-10" db="EMBL/GenBank/DDBJ databases">
        <title>Sequence of Gallionella enrichment culture.</title>
        <authorList>
            <person name="Poehlein A."/>
            <person name="Muehling M."/>
            <person name="Daniel R."/>
        </authorList>
    </citation>
    <scope>NUCLEOTIDE SEQUENCE</scope>
</reference>
<dbReference type="EMBL" id="MLJW01006380">
    <property type="protein sequence ID" value="OIQ66761.1"/>
    <property type="molecule type" value="Genomic_DNA"/>
</dbReference>
<dbReference type="GO" id="GO:1990351">
    <property type="term" value="C:transporter complex"/>
    <property type="evidence" value="ECO:0007669"/>
    <property type="project" value="TreeGrafter"/>
</dbReference>
<dbReference type="AlphaFoldDB" id="A0A1J5P5F0"/>
<dbReference type="InterPro" id="IPR007543">
    <property type="entry name" value="LptD_C"/>
</dbReference>
<evidence type="ECO:0000259" key="1">
    <source>
        <dbReference type="Pfam" id="PF04453"/>
    </source>
</evidence>
<feature type="domain" description="LptD C-terminal" evidence="1">
    <location>
        <begin position="1"/>
        <end position="209"/>
    </location>
</feature>
<protein>
    <submittedName>
        <fullName evidence="2">LPS-assembly protein LptD</fullName>
    </submittedName>
</protein>
<accession>A0A1J5P5F0</accession>
<dbReference type="Pfam" id="PF04453">
    <property type="entry name" value="LptD"/>
    <property type="match status" value="1"/>
</dbReference>